<gene>
    <name evidence="6" type="primary">PTBP2</name>
    <name evidence="6" type="ORF">PHYBOEH_010258</name>
</gene>
<dbReference type="EMBL" id="JAGDFL010000007">
    <property type="protein sequence ID" value="KAG7401795.1"/>
    <property type="molecule type" value="Genomic_DNA"/>
</dbReference>
<evidence type="ECO:0000256" key="1">
    <source>
        <dbReference type="ARBA" id="ARBA00022737"/>
    </source>
</evidence>
<reference evidence="6" key="1">
    <citation type="submission" date="2021-02" db="EMBL/GenBank/DDBJ databases">
        <authorList>
            <person name="Palmer J.M."/>
        </authorList>
    </citation>
    <scope>NUCLEOTIDE SEQUENCE</scope>
    <source>
        <strain evidence="6">SCRP23</strain>
    </source>
</reference>
<dbReference type="OrthoDB" id="296632at2759"/>
<feature type="compositionally biased region" description="Low complexity" evidence="4">
    <location>
        <begin position="57"/>
        <end position="71"/>
    </location>
</feature>
<evidence type="ECO:0000256" key="4">
    <source>
        <dbReference type="SAM" id="MobiDB-lite"/>
    </source>
</evidence>
<sequence length="339" mass="37990">MVPQQCQAFVQLPDISSAANLITFYQTRDAMIRGKKIYFEFSNRNEINGRSEYEAAPQQQQPQQFGQQFPPRTTDPYQPPSPRAPTYQQPPPSAAPYQQAPPSAAPYQQSSAAPYQQPPPSATPYQQQPPPMQRAQHHEMPPYRADVGGRGGMIQHDGPRRGIGPPNQILMVSVSKIEYDVTVDVLQQVFQKFGNVEKIVTFWKDNEFKSLVQMESIDQAQAAQAALDGREIYTGCNQLSIVFSRHPELRTGKIFLAGLDMTNHLLVGMILTIAHHPMHLAFVVATNMLPRCVTAEGPHRDLMMDLRIMIAHAISVVVASFHRTQLVVRYEATLVHLLA</sequence>
<protein>
    <submittedName>
        <fullName evidence="6">Polypyrimidine tract-binding protein 2</fullName>
    </submittedName>
</protein>
<keyword evidence="1" id="KW-0677">Repeat</keyword>
<feature type="compositionally biased region" description="Low complexity" evidence="4">
    <location>
        <begin position="95"/>
        <end position="115"/>
    </location>
</feature>
<dbReference type="AlphaFoldDB" id="A0A8T1X712"/>
<dbReference type="PROSITE" id="PS50102">
    <property type="entry name" value="RRM"/>
    <property type="match status" value="1"/>
</dbReference>
<feature type="region of interest" description="Disordered" evidence="4">
    <location>
        <begin position="53"/>
        <end position="165"/>
    </location>
</feature>
<evidence type="ECO:0000313" key="7">
    <source>
        <dbReference type="Proteomes" id="UP000693981"/>
    </source>
</evidence>
<name>A0A8T1X712_9STRA</name>
<evidence type="ECO:0000259" key="5">
    <source>
        <dbReference type="PROSITE" id="PS50102"/>
    </source>
</evidence>
<keyword evidence="7" id="KW-1185">Reference proteome</keyword>
<evidence type="ECO:0000256" key="2">
    <source>
        <dbReference type="ARBA" id="ARBA00022884"/>
    </source>
</evidence>
<dbReference type="CDD" id="cd12422">
    <property type="entry name" value="RRM2_PTBP1_hnRNPL_like"/>
    <property type="match status" value="1"/>
</dbReference>
<dbReference type="PANTHER" id="PTHR15592">
    <property type="entry name" value="MATRIN 3/NUCLEAR PROTEIN 220-RELATED"/>
    <property type="match status" value="1"/>
</dbReference>
<keyword evidence="2 3" id="KW-0694">RNA-binding</keyword>
<proteinExistence type="predicted"/>
<feature type="domain" description="RRM" evidence="5">
    <location>
        <begin position="170"/>
        <end position="246"/>
    </location>
</feature>
<evidence type="ECO:0000313" key="6">
    <source>
        <dbReference type="EMBL" id="KAG7401795.1"/>
    </source>
</evidence>
<dbReference type="GO" id="GO:0003723">
    <property type="term" value="F:RNA binding"/>
    <property type="evidence" value="ECO:0007669"/>
    <property type="project" value="UniProtKB-UniRule"/>
</dbReference>
<dbReference type="InterPro" id="IPR021790">
    <property type="entry name" value="PTBP1-like_RRM2"/>
</dbReference>
<feature type="compositionally biased region" description="Pro residues" evidence="4">
    <location>
        <begin position="116"/>
        <end position="132"/>
    </location>
</feature>
<dbReference type="Proteomes" id="UP000693981">
    <property type="component" value="Unassembled WGS sequence"/>
</dbReference>
<feature type="compositionally biased region" description="Pro residues" evidence="4">
    <location>
        <begin position="77"/>
        <end position="94"/>
    </location>
</feature>
<accession>A0A8T1X712</accession>
<evidence type="ECO:0000256" key="3">
    <source>
        <dbReference type="PROSITE-ProRule" id="PRU00176"/>
    </source>
</evidence>
<dbReference type="InterPro" id="IPR000504">
    <property type="entry name" value="RRM_dom"/>
</dbReference>
<comment type="caution">
    <text evidence="6">The sequence shown here is derived from an EMBL/GenBank/DDBJ whole genome shotgun (WGS) entry which is preliminary data.</text>
</comment>
<organism evidence="6 7">
    <name type="scientific">Phytophthora boehmeriae</name>
    <dbReference type="NCBI Taxonomy" id="109152"/>
    <lineage>
        <taxon>Eukaryota</taxon>
        <taxon>Sar</taxon>
        <taxon>Stramenopiles</taxon>
        <taxon>Oomycota</taxon>
        <taxon>Peronosporomycetes</taxon>
        <taxon>Peronosporales</taxon>
        <taxon>Peronosporaceae</taxon>
        <taxon>Phytophthora</taxon>
    </lineage>
</organism>
<dbReference type="Pfam" id="PF11835">
    <property type="entry name" value="RRM_8"/>
    <property type="match status" value="1"/>
</dbReference>